<gene>
    <name evidence="9" type="ORF">EPI10_029026</name>
</gene>
<dbReference type="GO" id="GO:0006886">
    <property type="term" value="P:intracellular protein transport"/>
    <property type="evidence" value="ECO:0007669"/>
    <property type="project" value="InterPro"/>
</dbReference>
<keyword evidence="7" id="KW-0812">Transmembrane</keyword>
<evidence type="ECO:0000256" key="1">
    <source>
        <dbReference type="ARBA" id="ARBA00009063"/>
    </source>
</evidence>
<keyword evidence="7" id="KW-1133">Transmembrane helix</keyword>
<dbReference type="GO" id="GO:0005886">
    <property type="term" value="C:plasma membrane"/>
    <property type="evidence" value="ECO:0007669"/>
    <property type="project" value="TreeGrafter"/>
</dbReference>
<dbReference type="GO" id="GO:0048278">
    <property type="term" value="P:vesicle docking"/>
    <property type="evidence" value="ECO:0007669"/>
    <property type="project" value="TreeGrafter"/>
</dbReference>
<dbReference type="PROSITE" id="PS50192">
    <property type="entry name" value="T_SNARE"/>
    <property type="match status" value="1"/>
</dbReference>
<evidence type="ECO:0000256" key="2">
    <source>
        <dbReference type="ARBA" id="ARBA00022448"/>
    </source>
</evidence>
<dbReference type="GO" id="GO:0012505">
    <property type="term" value="C:endomembrane system"/>
    <property type="evidence" value="ECO:0007669"/>
    <property type="project" value="TreeGrafter"/>
</dbReference>
<dbReference type="Pfam" id="PF00804">
    <property type="entry name" value="Syntaxin"/>
    <property type="match status" value="1"/>
</dbReference>
<comment type="similarity">
    <text evidence="1 6">Belongs to the syntaxin family.</text>
</comment>
<dbReference type="CDD" id="cd15848">
    <property type="entry name" value="SNARE_syntaxin1-like"/>
    <property type="match status" value="1"/>
</dbReference>
<dbReference type="GO" id="GO:0000149">
    <property type="term" value="F:SNARE binding"/>
    <property type="evidence" value="ECO:0007669"/>
    <property type="project" value="TreeGrafter"/>
</dbReference>
<evidence type="ECO:0000259" key="8">
    <source>
        <dbReference type="PROSITE" id="PS50192"/>
    </source>
</evidence>
<dbReference type="EMBL" id="SMMG02000009">
    <property type="protein sequence ID" value="KAA3462546.1"/>
    <property type="molecule type" value="Genomic_DNA"/>
</dbReference>
<dbReference type="GO" id="GO:0031201">
    <property type="term" value="C:SNARE complex"/>
    <property type="evidence" value="ECO:0007669"/>
    <property type="project" value="TreeGrafter"/>
</dbReference>
<reference evidence="10" key="1">
    <citation type="journal article" date="2019" name="Plant Biotechnol. J.">
        <title>Genome sequencing of the Australian wild diploid species Gossypium australe highlights disease resistance and delayed gland morphogenesis.</title>
        <authorList>
            <person name="Cai Y."/>
            <person name="Cai X."/>
            <person name="Wang Q."/>
            <person name="Wang P."/>
            <person name="Zhang Y."/>
            <person name="Cai C."/>
            <person name="Xu Y."/>
            <person name="Wang K."/>
            <person name="Zhou Z."/>
            <person name="Wang C."/>
            <person name="Geng S."/>
            <person name="Li B."/>
            <person name="Dong Q."/>
            <person name="Hou Y."/>
            <person name="Wang H."/>
            <person name="Ai P."/>
            <person name="Liu Z."/>
            <person name="Yi F."/>
            <person name="Sun M."/>
            <person name="An G."/>
            <person name="Cheng J."/>
            <person name="Zhang Y."/>
            <person name="Shi Q."/>
            <person name="Xie Y."/>
            <person name="Shi X."/>
            <person name="Chang Y."/>
            <person name="Huang F."/>
            <person name="Chen Y."/>
            <person name="Hong S."/>
            <person name="Mi L."/>
            <person name="Sun Q."/>
            <person name="Zhang L."/>
            <person name="Zhou B."/>
            <person name="Peng R."/>
            <person name="Zhang X."/>
            <person name="Liu F."/>
        </authorList>
    </citation>
    <scope>NUCLEOTIDE SEQUENCE [LARGE SCALE GENOMIC DNA]</scope>
    <source>
        <strain evidence="10">cv. PA1801</strain>
    </source>
</reference>
<sequence length="251" mass="28414">MNDMFSSSFNKYSNLKQQVHLDDVEAGEEIVNLDNFFEDVDNVKDDIRVVEQIYNRLQESNEETKTAHSAKAMKDLRARMDSDVKQLLKRKLPASDPGSSAYRTRTSLVSGLGRQKAAEEMIENLIERGESETLFEKAIQEQGRGQIVDTISEIQERHDAIQEIEKGMIELHQLFLDMAILVEAQGYQLNDIESNVARASSFVMRGADQLELAKEYQKSSKKWGCIALAITVFLLVIILFPVLSSILIKNA</sequence>
<dbReference type="InterPro" id="IPR000727">
    <property type="entry name" value="T_SNARE_dom"/>
</dbReference>
<dbReference type="OrthoDB" id="10255013at2759"/>
<evidence type="ECO:0000313" key="10">
    <source>
        <dbReference type="Proteomes" id="UP000325315"/>
    </source>
</evidence>
<dbReference type="GO" id="GO:0005484">
    <property type="term" value="F:SNAP receptor activity"/>
    <property type="evidence" value="ECO:0007669"/>
    <property type="project" value="InterPro"/>
</dbReference>
<evidence type="ECO:0000313" key="9">
    <source>
        <dbReference type="EMBL" id="KAA3462546.1"/>
    </source>
</evidence>
<dbReference type="SMART" id="SM00397">
    <property type="entry name" value="t_SNARE"/>
    <property type="match status" value="1"/>
</dbReference>
<keyword evidence="3" id="KW-0653">Protein transport</keyword>
<evidence type="ECO:0000256" key="7">
    <source>
        <dbReference type="SAM" id="Phobius"/>
    </source>
</evidence>
<feature type="domain" description="T-SNARE coiled-coil homology" evidence="8">
    <location>
        <begin position="151"/>
        <end position="213"/>
    </location>
</feature>
<dbReference type="FunFam" id="1.20.5.110:FF:000008">
    <property type="entry name" value="Syntaxin 132"/>
    <property type="match status" value="1"/>
</dbReference>
<feature type="transmembrane region" description="Helical" evidence="7">
    <location>
        <begin position="223"/>
        <end position="248"/>
    </location>
</feature>
<dbReference type="InterPro" id="IPR045242">
    <property type="entry name" value="Syntaxin"/>
</dbReference>
<dbReference type="GO" id="GO:0006887">
    <property type="term" value="P:exocytosis"/>
    <property type="evidence" value="ECO:0007669"/>
    <property type="project" value="TreeGrafter"/>
</dbReference>
<evidence type="ECO:0000256" key="5">
    <source>
        <dbReference type="ARBA" id="ARBA00023054"/>
    </source>
</evidence>
<dbReference type="Pfam" id="PF05739">
    <property type="entry name" value="SNARE"/>
    <property type="match status" value="1"/>
</dbReference>
<dbReference type="Proteomes" id="UP000325315">
    <property type="component" value="Unassembled WGS sequence"/>
</dbReference>
<keyword evidence="5" id="KW-0175">Coiled coil</keyword>
<evidence type="ECO:0000256" key="4">
    <source>
        <dbReference type="ARBA" id="ARBA00022990"/>
    </source>
</evidence>
<protein>
    <submittedName>
        <fullName evidence="9">Syntaxin-124-like protein</fullName>
    </submittedName>
</protein>
<keyword evidence="10" id="KW-1185">Reference proteome</keyword>
<evidence type="ECO:0000256" key="6">
    <source>
        <dbReference type="RuleBase" id="RU003858"/>
    </source>
</evidence>
<proteinExistence type="inferred from homology"/>
<keyword evidence="4" id="KW-0007">Acetylation</keyword>
<comment type="caution">
    <text evidence="9">The sequence shown here is derived from an EMBL/GenBank/DDBJ whole genome shotgun (WGS) entry which is preliminary data.</text>
</comment>
<keyword evidence="2" id="KW-0813">Transport</keyword>
<dbReference type="PROSITE" id="PS00914">
    <property type="entry name" value="SYNTAXIN"/>
    <property type="match status" value="1"/>
</dbReference>
<organism evidence="9 10">
    <name type="scientific">Gossypium australe</name>
    <dbReference type="NCBI Taxonomy" id="47621"/>
    <lineage>
        <taxon>Eukaryota</taxon>
        <taxon>Viridiplantae</taxon>
        <taxon>Streptophyta</taxon>
        <taxon>Embryophyta</taxon>
        <taxon>Tracheophyta</taxon>
        <taxon>Spermatophyta</taxon>
        <taxon>Magnoliopsida</taxon>
        <taxon>eudicotyledons</taxon>
        <taxon>Gunneridae</taxon>
        <taxon>Pentapetalae</taxon>
        <taxon>rosids</taxon>
        <taxon>malvids</taxon>
        <taxon>Malvales</taxon>
        <taxon>Malvaceae</taxon>
        <taxon>Malvoideae</taxon>
        <taxon>Gossypium</taxon>
    </lineage>
</organism>
<dbReference type="PANTHER" id="PTHR19957">
    <property type="entry name" value="SYNTAXIN"/>
    <property type="match status" value="1"/>
</dbReference>
<dbReference type="SMART" id="SM00503">
    <property type="entry name" value="SynN"/>
    <property type="match status" value="1"/>
</dbReference>
<dbReference type="Gene3D" id="1.20.5.110">
    <property type="match status" value="1"/>
</dbReference>
<dbReference type="GO" id="GO:0006906">
    <property type="term" value="P:vesicle fusion"/>
    <property type="evidence" value="ECO:0007669"/>
    <property type="project" value="TreeGrafter"/>
</dbReference>
<keyword evidence="7" id="KW-0472">Membrane</keyword>
<dbReference type="SUPFAM" id="SSF47661">
    <property type="entry name" value="t-snare proteins"/>
    <property type="match status" value="1"/>
</dbReference>
<dbReference type="InterPro" id="IPR010989">
    <property type="entry name" value="SNARE"/>
</dbReference>
<accession>A0A5B6V0A3</accession>
<evidence type="ECO:0000256" key="3">
    <source>
        <dbReference type="ARBA" id="ARBA00022927"/>
    </source>
</evidence>
<dbReference type="InterPro" id="IPR006012">
    <property type="entry name" value="Syntaxin/epimorphin_CS"/>
</dbReference>
<name>A0A5B6V0A3_9ROSI</name>
<dbReference type="AlphaFoldDB" id="A0A5B6V0A3"/>
<dbReference type="InterPro" id="IPR006011">
    <property type="entry name" value="Syntaxin_N"/>
</dbReference>
<dbReference type="Gene3D" id="1.20.58.70">
    <property type="match status" value="1"/>
</dbReference>
<dbReference type="PANTHER" id="PTHR19957:SF377">
    <property type="entry name" value="SYNTAXIN-124-LIKE"/>
    <property type="match status" value="1"/>
</dbReference>